<protein>
    <submittedName>
        <fullName evidence="1">Uncharacterized protein</fullName>
    </submittedName>
</protein>
<dbReference type="EMBL" id="ABLGCN030000007">
    <property type="protein sequence ID" value="EMM7458517.1"/>
    <property type="molecule type" value="Genomic_DNA"/>
</dbReference>
<dbReference type="AlphaFoldDB" id="A0AAN4JFX1"/>
<dbReference type="Proteomes" id="UP001169574">
    <property type="component" value="Unassembled WGS sequence"/>
</dbReference>
<comment type="caution">
    <text evidence="1">The sequence shown here is derived from an EMBL/GenBank/DDBJ whole genome shotgun (WGS) entry which is preliminary data.</text>
</comment>
<accession>A0AAN4JFX1</accession>
<organism evidence="1 2">
    <name type="scientific">Citrobacter freundii</name>
    <dbReference type="NCBI Taxonomy" id="546"/>
    <lineage>
        <taxon>Bacteria</taxon>
        <taxon>Pseudomonadati</taxon>
        <taxon>Pseudomonadota</taxon>
        <taxon>Gammaproteobacteria</taxon>
        <taxon>Enterobacterales</taxon>
        <taxon>Enterobacteriaceae</taxon>
        <taxon>Citrobacter</taxon>
        <taxon>Citrobacter freundii complex</taxon>
    </lineage>
</organism>
<proteinExistence type="predicted"/>
<evidence type="ECO:0000313" key="1">
    <source>
        <dbReference type="EMBL" id="EMM7458517.1"/>
    </source>
</evidence>
<gene>
    <name evidence="1" type="ORF">P7U51_003042</name>
</gene>
<evidence type="ECO:0000313" key="2">
    <source>
        <dbReference type="Proteomes" id="UP001169574"/>
    </source>
</evidence>
<reference evidence="1" key="1">
    <citation type="submission" date="2024-02" db="EMBL/GenBank/DDBJ databases">
        <authorList>
            <consortium name="Clinical and Environmental Microbiology Branch: Whole genome sequencing antimicrobial resistance pathogens in the healthcare setting"/>
        </authorList>
    </citation>
    <scope>NUCLEOTIDE SEQUENCE</scope>
    <source>
        <strain evidence="1">Whole organism</strain>
    </source>
</reference>
<dbReference type="RefSeq" id="WP_204529344.1">
    <property type="nucleotide sequence ID" value="NZ_CBCYGZ010000013.1"/>
</dbReference>
<name>A0AAN4JFX1_CITFR</name>
<sequence>MATAKEENTKLAEIAAEITKELIKANPKSFDGYSSAVSAFKNIYDAIVSKVGK</sequence>